<dbReference type="Gene3D" id="2.60.40.420">
    <property type="entry name" value="Cupredoxins - blue copper proteins"/>
    <property type="match status" value="5"/>
</dbReference>
<dbReference type="Proteomes" id="UP001254832">
    <property type="component" value="Unassembled WGS sequence"/>
</dbReference>
<dbReference type="SUPFAM" id="SSF49503">
    <property type="entry name" value="Cupredoxins"/>
    <property type="match status" value="6"/>
</dbReference>
<evidence type="ECO:0000313" key="4">
    <source>
        <dbReference type="EMBL" id="MDR6726364.1"/>
    </source>
</evidence>
<dbReference type="PANTHER" id="PTHR11709">
    <property type="entry name" value="MULTI-COPPER OXIDASE"/>
    <property type="match status" value="1"/>
</dbReference>
<feature type="compositionally biased region" description="Basic and acidic residues" evidence="2">
    <location>
        <begin position="797"/>
        <end position="806"/>
    </location>
</feature>
<dbReference type="PANTHER" id="PTHR11709:SF486">
    <property type="entry name" value="MULTICOPPER OXIDASE"/>
    <property type="match status" value="1"/>
</dbReference>
<dbReference type="RefSeq" id="WP_310144591.1">
    <property type="nucleotide sequence ID" value="NZ_JAVDTR010000016.1"/>
</dbReference>
<evidence type="ECO:0000256" key="1">
    <source>
        <dbReference type="ARBA" id="ARBA00022723"/>
    </source>
</evidence>
<keyword evidence="1" id="KW-0479">Metal-binding</keyword>
<dbReference type="GO" id="GO:0005507">
    <property type="term" value="F:copper ion binding"/>
    <property type="evidence" value="ECO:0007669"/>
    <property type="project" value="InterPro"/>
</dbReference>
<dbReference type="PROSITE" id="PS00080">
    <property type="entry name" value="MULTICOPPER_OXIDASE2"/>
    <property type="match status" value="1"/>
</dbReference>
<gene>
    <name evidence="4" type="ORF">J2W91_004875</name>
</gene>
<reference evidence="4" key="1">
    <citation type="submission" date="2023-07" db="EMBL/GenBank/DDBJ databases">
        <title>Sorghum-associated microbial communities from plants grown in Nebraska, USA.</title>
        <authorList>
            <person name="Schachtman D."/>
        </authorList>
    </citation>
    <scope>NUCLEOTIDE SEQUENCE</scope>
    <source>
        <strain evidence="4">BE80</strain>
    </source>
</reference>
<dbReference type="InterPro" id="IPR002355">
    <property type="entry name" value="Cu_oxidase_Cu_BS"/>
</dbReference>
<evidence type="ECO:0000259" key="3">
    <source>
        <dbReference type="Pfam" id="PF07732"/>
    </source>
</evidence>
<organism evidence="4 5">
    <name type="scientific">Paenibacillus amylolyticus</name>
    <dbReference type="NCBI Taxonomy" id="1451"/>
    <lineage>
        <taxon>Bacteria</taxon>
        <taxon>Bacillati</taxon>
        <taxon>Bacillota</taxon>
        <taxon>Bacilli</taxon>
        <taxon>Bacillales</taxon>
        <taxon>Paenibacillaceae</taxon>
        <taxon>Paenibacillus</taxon>
    </lineage>
</organism>
<dbReference type="InterPro" id="IPR045087">
    <property type="entry name" value="Cu-oxidase_fam"/>
</dbReference>
<comment type="caution">
    <text evidence="4">The sequence shown here is derived from an EMBL/GenBank/DDBJ whole genome shotgun (WGS) entry which is preliminary data.</text>
</comment>
<feature type="region of interest" description="Disordered" evidence="2">
    <location>
        <begin position="796"/>
        <end position="826"/>
    </location>
</feature>
<feature type="domain" description="Plastocyanin-like" evidence="3">
    <location>
        <begin position="57"/>
        <end position="152"/>
    </location>
</feature>
<dbReference type="InterPro" id="IPR008972">
    <property type="entry name" value="Cupredoxin"/>
</dbReference>
<evidence type="ECO:0000313" key="5">
    <source>
        <dbReference type="Proteomes" id="UP001254832"/>
    </source>
</evidence>
<name>A0AAP5LT80_PAEAM</name>
<dbReference type="AlphaFoldDB" id="A0AAP5LT80"/>
<dbReference type="Pfam" id="PF07732">
    <property type="entry name" value="Cu-oxidase_3"/>
    <property type="match status" value="1"/>
</dbReference>
<accession>A0AAP5LT80</accession>
<dbReference type="GO" id="GO:0016491">
    <property type="term" value="F:oxidoreductase activity"/>
    <property type="evidence" value="ECO:0007669"/>
    <property type="project" value="TreeGrafter"/>
</dbReference>
<evidence type="ECO:0000256" key="2">
    <source>
        <dbReference type="SAM" id="MobiDB-lite"/>
    </source>
</evidence>
<dbReference type="EMBL" id="JAVDTR010000016">
    <property type="protein sequence ID" value="MDR6726364.1"/>
    <property type="molecule type" value="Genomic_DNA"/>
</dbReference>
<sequence>MKRKFHVVAISVRIVVNDFGDHDPEGKMYVLKENEDKVRKLIAKNPFTTVDLVQPLIIRANAGDDIEILFENKLHYPSSIHIQDVEYDVTTSDGAAVGFNPNTTVQPGDCITYRWHTTLEGICYFTDFGNTLSSELGTQVHGLFGALIVEPQGSTWTDPKTGKPLLSGVYADIHNPFLPSFREYAWVFHDEMEIKDLTGDTPFSPHTFQPEATHAINYRSEPMRNRHRLILEGVVSPETEGEEVHHDSWMFGDPATPILRAYVGDPVKIRVIHGGIKETHVFHYHVHQWLFETTDLDSEIKDSQAISPQASYTVSPLYGAGSLQGAFGDIIIHCHLYPHFEEGMWGMQRIFNTLQDGTQKYPNGKPIDALIPLPGQPVPPKPTKQKPGFPNFIPGIIGKKAPRPPLGIIGGRESTPLEINQFAPNAVPGAVFVNPCDPLINPIREFHIVAIQLPIVYNNQGWHDPQGRMFVLAEDEEAVCSGRKAPEPLTIRANGGDCVRLKFTNKFPEVIGGNAFQLVNRTYEAGLHVHFVKFDPLVSDGANVGWNYDSGILPGQTIEYQWFADAELKATFFHDHLFANQHQQHGVFAGINIQPRGSKYLSSHTGEEIRSGTQATITNPFIPDFREFTLLVHDFALLFDSDGNPLNQPPFPSSHDDPGGMGINYRNEPLQFRLKEPHMDPAYVFSSWVHGDPVTPLLQTYNGDPVRIRLLQGAQEESHSFNLHGQRWRRERGDLESDLVDQQHIGLSESFTLEFAVEGSGDFDLLYHYGSIDDLWIGNWGIMRSYEKLVPHLIPLPDRKSPKPRTEPLPVPSGERPPRAIERNLPGPKGAPIRSYDIVAIQTPVIYNHFGDQDPYSIIFALKENVKDILTKKVNPEPLIIRGNVGEIVEVRLSNQLHHLKFPPDDQFYPGLPVNFKHRPSKRISLHAQLLEYDVLSSDGATVGFNPDQTIAPGEHITYHWYIDQQIGSVGLTDMADIRNHRHHGAFGLLVTEPQGSVYLDPVTRKPTSTGSQVIISSGGLSLREYCVIMHDGVRLYNQDGMLIIDPEPVITINQEVEEEETEDFEDQGSRGFNYRAERFKNRLAVNPDVSLIFSSKVHGDPSTPVFLAYAGDPVVIRMMFISDRARAHTFVLHGHQWLRSDDDLNSLSVSFQGQISVGHTDDFLLLYGAGGSLSIPGDYLYRSGNIRWDIELGLWGILRVLDQLTPELAPLNVRLPKQNKK</sequence>
<dbReference type="InterPro" id="IPR011707">
    <property type="entry name" value="Cu-oxidase-like_N"/>
</dbReference>
<protein>
    <submittedName>
        <fullName evidence="4">FtsP/CotA-like multicopper oxidase with cupredoxin domain</fullName>
    </submittedName>
</protein>
<proteinExistence type="predicted"/>